<dbReference type="GO" id="GO:0009535">
    <property type="term" value="C:chloroplast thylakoid membrane"/>
    <property type="evidence" value="ECO:0007669"/>
    <property type="project" value="UniProtKB-SubCell"/>
</dbReference>
<evidence type="ECO:0000256" key="8">
    <source>
        <dbReference type="ARBA" id="ARBA00023276"/>
    </source>
</evidence>
<comment type="similarity">
    <text evidence="9">Belongs to the PsbQ family.</text>
</comment>
<evidence type="ECO:0000256" key="4">
    <source>
        <dbReference type="ARBA" id="ARBA00022640"/>
    </source>
</evidence>
<dbReference type="PANTHER" id="PTHR33399">
    <property type="entry name" value="OXYGEN-EVOLVING ENHANCER PROTEIN 3-1, CHLOROPLASTIC"/>
    <property type="match status" value="1"/>
</dbReference>
<keyword evidence="3" id="KW-0602">Photosynthesis</keyword>
<dbReference type="GO" id="GO:0009767">
    <property type="term" value="P:photosynthetic electron transport chain"/>
    <property type="evidence" value="ECO:0007669"/>
    <property type="project" value="TreeGrafter"/>
</dbReference>
<dbReference type="EMBL" id="JAGGNH010000002">
    <property type="protein sequence ID" value="KAJ0983393.1"/>
    <property type="molecule type" value="Genomic_DNA"/>
</dbReference>
<comment type="caution">
    <text evidence="10">The sequence shown here is derived from an EMBL/GenBank/DDBJ whole genome shotgun (WGS) entry which is preliminary data.</text>
</comment>
<dbReference type="GO" id="GO:0009654">
    <property type="term" value="C:photosystem II oxygen evolving complex"/>
    <property type="evidence" value="ECO:0007669"/>
    <property type="project" value="InterPro"/>
</dbReference>
<accession>A0A9D5D3G2</accession>
<dbReference type="PANTHER" id="PTHR33399:SF3">
    <property type="entry name" value="OXYGEN-EVOLVING ENHANCER PROTEIN 3-1, CHLOROPLASTIC"/>
    <property type="match status" value="1"/>
</dbReference>
<gene>
    <name evidence="10" type="ORF">J5N97_011648</name>
</gene>
<keyword evidence="6" id="KW-0793">Thylakoid</keyword>
<dbReference type="Pfam" id="PF05757">
    <property type="entry name" value="PsbQ"/>
    <property type="match status" value="1"/>
</dbReference>
<evidence type="ECO:0000256" key="9">
    <source>
        <dbReference type="ARBA" id="ARBA00035649"/>
    </source>
</evidence>
<evidence type="ECO:0000256" key="3">
    <source>
        <dbReference type="ARBA" id="ARBA00022531"/>
    </source>
</evidence>
<organism evidence="10 11">
    <name type="scientific">Dioscorea zingiberensis</name>
    <dbReference type="NCBI Taxonomy" id="325984"/>
    <lineage>
        <taxon>Eukaryota</taxon>
        <taxon>Viridiplantae</taxon>
        <taxon>Streptophyta</taxon>
        <taxon>Embryophyta</taxon>
        <taxon>Tracheophyta</taxon>
        <taxon>Spermatophyta</taxon>
        <taxon>Magnoliopsida</taxon>
        <taxon>Liliopsida</taxon>
        <taxon>Dioscoreales</taxon>
        <taxon>Dioscoreaceae</taxon>
        <taxon>Dioscorea</taxon>
    </lineage>
</organism>
<dbReference type="Proteomes" id="UP001085076">
    <property type="component" value="Miscellaneous, Linkage group lg02"/>
</dbReference>
<evidence type="ECO:0000256" key="7">
    <source>
        <dbReference type="ARBA" id="ARBA00023136"/>
    </source>
</evidence>
<protein>
    <submittedName>
        <fullName evidence="10">Uncharacterized protein</fullName>
    </submittedName>
</protein>
<keyword evidence="4" id="KW-0934">Plastid</keyword>
<dbReference type="Gene3D" id="1.20.120.290">
    <property type="entry name" value="Oxygen-evolving enhancer protein 3 (PsbQ), four-helix up-down bundle"/>
    <property type="match status" value="1"/>
</dbReference>
<reference evidence="10" key="1">
    <citation type="submission" date="2021-03" db="EMBL/GenBank/DDBJ databases">
        <authorList>
            <person name="Li Z."/>
            <person name="Yang C."/>
        </authorList>
    </citation>
    <scope>NUCLEOTIDE SEQUENCE</scope>
    <source>
        <strain evidence="10">Dzin_1.0</strain>
        <tissue evidence="10">Leaf</tissue>
    </source>
</reference>
<dbReference type="GO" id="GO:0005509">
    <property type="term" value="F:calcium ion binding"/>
    <property type="evidence" value="ECO:0007669"/>
    <property type="project" value="InterPro"/>
</dbReference>
<evidence type="ECO:0000256" key="1">
    <source>
        <dbReference type="ARBA" id="ARBA00004334"/>
    </source>
</evidence>
<keyword evidence="2" id="KW-0150">Chloroplast</keyword>
<name>A0A9D5D3G2_9LILI</name>
<reference evidence="10" key="2">
    <citation type="journal article" date="2022" name="Hortic Res">
        <title>The genome of Dioscorea zingiberensis sheds light on the biosynthesis, origin and evolution of the medicinally important diosgenin saponins.</title>
        <authorList>
            <person name="Li Y."/>
            <person name="Tan C."/>
            <person name="Li Z."/>
            <person name="Guo J."/>
            <person name="Li S."/>
            <person name="Chen X."/>
            <person name="Wang C."/>
            <person name="Dai X."/>
            <person name="Yang H."/>
            <person name="Song W."/>
            <person name="Hou L."/>
            <person name="Xu J."/>
            <person name="Tong Z."/>
            <person name="Xu A."/>
            <person name="Yuan X."/>
            <person name="Wang W."/>
            <person name="Yang Q."/>
            <person name="Chen L."/>
            <person name="Sun Z."/>
            <person name="Wang K."/>
            <person name="Pan B."/>
            <person name="Chen J."/>
            <person name="Bao Y."/>
            <person name="Liu F."/>
            <person name="Qi X."/>
            <person name="Gang D.R."/>
            <person name="Wen J."/>
            <person name="Li J."/>
        </authorList>
    </citation>
    <scope>NUCLEOTIDE SEQUENCE</scope>
    <source>
        <strain evidence="10">Dzin_1.0</strain>
    </source>
</reference>
<sequence length="74" mass="8283">MTSASRFLPVSTSTPAISAKSKEEKKLLKELTGKFFSTIDELDHATKVKSTQEVEKYYAETKSVLDEVIAVRIM</sequence>
<evidence type="ECO:0000256" key="5">
    <source>
        <dbReference type="ARBA" id="ARBA00022946"/>
    </source>
</evidence>
<comment type="subcellular location">
    <subcellularLocation>
        <location evidence="1">Plastid</location>
        <location evidence="1">Chloroplast thylakoid membrane</location>
    </subcellularLocation>
</comment>
<evidence type="ECO:0000256" key="6">
    <source>
        <dbReference type="ARBA" id="ARBA00023078"/>
    </source>
</evidence>
<dbReference type="AlphaFoldDB" id="A0A9D5D3G2"/>
<keyword evidence="8" id="KW-0604">Photosystem II</keyword>
<evidence type="ECO:0000313" key="10">
    <source>
        <dbReference type="EMBL" id="KAJ0983393.1"/>
    </source>
</evidence>
<dbReference type="InterPro" id="IPR008797">
    <property type="entry name" value="PSII_PsbQ"/>
</dbReference>
<keyword evidence="11" id="KW-1185">Reference proteome</keyword>
<evidence type="ECO:0000256" key="2">
    <source>
        <dbReference type="ARBA" id="ARBA00022528"/>
    </source>
</evidence>
<dbReference type="OrthoDB" id="497707at2759"/>
<dbReference type="InterPro" id="IPR023222">
    <property type="entry name" value="PsbQ-like_dom_sf"/>
</dbReference>
<dbReference type="GO" id="GO:0019898">
    <property type="term" value="C:extrinsic component of membrane"/>
    <property type="evidence" value="ECO:0007669"/>
    <property type="project" value="InterPro"/>
</dbReference>
<proteinExistence type="inferred from homology"/>
<dbReference type="SUPFAM" id="SSF101112">
    <property type="entry name" value="Oxygen-evolving enhancer protein 3"/>
    <property type="match status" value="1"/>
</dbReference>
<keyword evidence="5" id="KW-0809">Transit peptide</keyword>
<keyword evidence="7" id="KW-0472">Membrane</keyword>
<dbReference type="InterPro" id="IPR054099">
    <property type="entry name" value="PSII_PsbQ_pln"/>
</dbReference>
<evidence type="ECO:0000313" key="11">
    <source>
        <dbReference type="Proteomes" id="UP001085076"/>
    </source>
</evidence>